<proteinExistence type="predicted"/>
<gene>
    <name evidence="2" type="ORF">ACFL6M_05910</name>
</gene>
<keyword evidence="3" id="KW-1185">Reference proteome</keyword>
<dbReference type="Proteomes" id="UP001593833">
    <property type="component" value="Unassembled WGS sequence"/>
</dbReference>
<organism evidence="2 3">
    <name type="scientific">Eiseniibacteriota bacterium</name>
    <dbReference type="NCBI Taxonomy" id="2212470"/>
    <lineage>
        <taxon>Bacteria</taxon>
        <taxon>Candidatus Eiseniibacteriota</taxon>
    </lineage>
</organism>
<name>A0ABV6YLB0_UNCEI</name>
<evidence type="ECO:0000256" key="1">
    <source>
        <dbReference type="SAM" id="SignalP"/>
    </source>
</evidence>
<feature type="chain" id="PRO_5046988232" description="Peptidase C39-like domain-containing protein" evidence="1">
    <location>
        <begin position="23"/>
        <end position="243"/>
    </location>
</feature>
<comment type="caution">
    <text evidence="2">The sequence shown here is derived from an EMBL/GenBank/DDBJ whole genome shotgun (WGS) entry which is preliminary data.</text>
</comment>
<evidence type="ECO:0000313" key="3">
    <source>
        <dbReference type="Proteomes" id="UP001593833"/>
    </source>
</evidence>
<feature type="signal peptide" evidence="1">
    <location>
        <begin position="1"/>
        <end position="22"/>
    </location>
</feature>
<keyword evidence="1" id="KW-0732">Signal</keyword>
<sequence length="243" mass="27748">MTRPTLWILAILATIWPLNTEAQPPVDIGRTYKNRAYADTLTAIDQRRRALHLEYQAVPSESARAVVFDKVHEEIGRSVVHGIMPFWYGTRWDFNGITQEPDSCCIACGYYVTTLLRDVGFVLERARLAQQASEFIILSLVRSASVRRFSDTPLEAFVRNVEQWGHGLYVVGLDIHVGFIVCDDQGVHFIHSAYRHPLCVIREEASESLFLRVSRYRVLGKLTGEHDLAVKWLTGERICTRTE</sequence>
<protein>
    <recommendedName>
        <fullName evidence="4">Peptidase C39-like domain-containing protein</fullName>
    </recommendedName>
</protein>
<evidence type="ECO:0000313" key="2">
    <source>
        <dbReference type="EMBL" id="MFC1573118.1"/>
    </source>
</evidence>
<dbReference type="EMBL" id="JBHPKH010000077">
    <property type="protein sequence ID" value="MFC1573118.1"/>
    <property type="molecule type" value="Genomic_DNA"/>
</dbReference>
<evidence type="ECO:0008006" key="4">
    <source>
        <dbReference type="Google" id="ProtNLM"/>
    </source>
</evidence>
<accession>A0ABV6YLB0</accession>
<reference evidence="2 3" key="1">
    <citation type="submission" date="2024-09" db="EMBL/GenBank/DDBJ databases">
        <authorList>
            <person name="D'Angelo T."/>
        </authorList>
    </citation>
    <scope>NUCLEOTIDE SEQUENCE [LARGE SCALE GENOMIC DNA]</scope>
    <source>
        <strain evidence="2">SAG AM-320-E07</strain>
    </source>
</reference>